<feature type="domain" description="C2H2-type" evidence="8">
    <location>
        <begin position="244"/>
        <end position="271"/>
    </location>
</feature>
<reference evidence="9" key="1">
    <citation type="submission" date="2021-03" db="EMBL/GenBank/DDBJ databases">
        <title>Chromosome level genome of the anhydrobiotic midge Polypedilum vanderplanki.</title>
        <authorList>
            <person name="Yoshida Y."/>
            <person name="Kikawada T."/>
            <person name="Gusev O."/>
        </authorList>
    </citation>
    <scope>NUCLEOTIDE SEQUENCE</scope>
    <source>
        <strain evidence="9">NIAS01</strain>
        <tissue evidence="9">Whole body or cell culture</tissue>
    </source>
</reference>
<dbReference type="GO" id="GO:0008270">
    <property type="term" value="F:zinc ion binding"/>
    <property type="evidence" value="ECO:0007669"/>
    <property type="project" value="UniProtKB-KW"/>
</dbReference>
<keyword evidence="5" id="KW-0862">Zinc</keyword>
<dbReference type="InterPro" id="IPR013087">
    <property type="entry name" value="Znf_C2H2_type"/>
</dbReference>
<dbReference type="EMBL" id="JADBJN010000004">
    <property type="protein sequence ID" value="KAG5669521.1"/>
    <property type="molecule type" value="Genomic_DNA"/>
</dbReference>
<evidence type="ECO:0000256" key="2">
    <source>
        <dbReference type="ARBA" id="ARBA00022723"/>
    </source>
</evidence>
<evidence type="ECO:0000313" key="10">
    <source>
        <dbReference type="Proteomes" id="UP001107558"/>
    </source>
</evidence>
<dbReference type="SUPFAM" id="SSF57667">
    <property type="entry name" value="beta-beta-alpha zinc fingers"/>
    <property type="match status" value="5"/>
</dbReference>
<comment type="caution">
    <text evidence="9">The sequence shown here is derived from an EMBL/GenBank/DDBJ whole genome shotgun (WGS) entry which is preliminary data.</text>
</comment>
<evidence type="ECO:0000256" key="6">
    <source>
        <dbReference type="ARBA" id="ARBA00023242"/>
    </source>
</evidence>
<feature type="domain" description="C2H2-type" evidence="8">
    <location>
        <begin position="160"/>
        <end position="187"/>
    </location>
</feature>
<accession>A0A9J6BHZ7</accession>
<evidence type="ECO:0000256" key="5">
    <source>
        <dbReference type="ARBA" id="ARBA00022833"/>
    </source>
</evidence>
<dbReference type="InterPro" id="IPR050888">
    <property type="entry name" value="ZnF_C2H2-type_TF"/>
</dbReference>
<dbReference type="Proteomes" id="UP001107558">
    <property type="component" value="Chromosome 4"/>
</dbReference>
<organism evidence="9 10">
    <name type="scientific">Polypedilum vanderplanki</name>
    <name type="common">Sleeping chironomid midge</name>
    <dbReference type="NCBI Taxonomy" id="319348"/>
    <lineage>
        <taxon>Eukaryota</taxon>
        <taxon>Metazoa</taxon>
        <taxon>Ecdysozoa</taxon>
        <taxon>Arthropoda</taxon>
        <taxon>Hexapoda</taxon>
        <taxon>Insecta</taxon>
        <taxon>Pterygota</taxon>
        <taxon>Neoptera</taxon>
        <taxon>Endopterygota</taxon>
        <taxon>Diptera</taxon>
        <taxon>Nematocera</taxon>
        <taxon>Chironomoidea</taxon>
        <taxon>Chironomidae</taxon>
        <taxon>Chironominae</taxon>
        <taxon>Polypedilum</taxon>
        <taxon>Polypedilum</taxon>
    </lineage>
</organism>
<dbReference type="SMART" id="SM00355">
    <property type="entry name" value="ZnF_C2H2"/>
    <property type="match status" value="10"/>
</dbReference>
<dbReference type="Pfam" id="PF00096">
    <property type="entry name" value="zf-C2H2"/>
    <property type="match status" value="2"/>
</dbReference>
<dbReference type="PROSITE" id="PS50157">
    <property type="entry name" value="ZINC_FINGER_C2H2_2"/>
    <property type="match status" value="6"/>
</dbReference>
<dbReference type="InterPro" id="IPR036236">
    <property type="entry name" value="Znf_C2H2_sf"/>
</dbReference>
<evidence type="ECO:0000256" key="4">
    <source>
        <dbReference type="ARBA" id="ARBA00022771"/>
    </source>
</evidence>
<protein>
    <recommendedName>
        <fullName evidence="8">C2H2-type domain-containing protein</fullName>
    </recommendedName>
</protein>
<evidence type="ECO:0000313" key="9">
    <source>
        <dbReference type="EMBL" id="KAG5669521.1"/>
    </source>
</evidence>
<gene>
    <name evidence="9" type="ORF">PVAND_017408</name>
</gene>
<dbReference type="Pfam" id="PF12874">
    <property type="entry name" value="zf-met"/>
    <property type="match status" value="2"/>
</dbReference>
<dbReference type="GO" id="GO:0005634">
    <property type="term" value="C:nucleus"/>
    <property type="evidence" value="ECO:0007669"/>
    <property type="project" value="UniProtKB-SubCell"/>
</dbReference>
<evidence type="ECO:0000256" key="7">
    <source>
        <dbReference type="PROSITE-ProRule" id="PRU00042"/>
    </source>
</evidence>
<keyword evidence="6" id="KW-0539">Nucleus</keyword>
<dbReference type="Pfam" id="PF13909">
    <property type="entry name" value="zf-H2C2_5"/>
    <property type="match status" value="2"/>
</dbReference>
<feature type="domain" description="C2H2-type" evidence="8">
    <location>
        <begin position="214"/>
        <end position="241"/>
    </location>
</feature>
<sequence>MSSASENQLISRDTKSDLNCEFLIIINNENEQQTVKIKNNKKDENICKFCEKKLSSKKYLKMHMKNHHPNETSSKVYFCDHCPKKYFGKNCLISHLKSKHQKGKEIKFECNFDGKTFYTKNKLYIHMTKCHQTIEECKICGKKVKILYQHVKQIHLNKKVQCHLCIKTFNNKNYLNQHLKTHNKQHQCQLCGYKFSLIVQLKEHQKVHENQFAFRCEICQKTLSCSFRLREHLRTHDKNRIKRHKCQQCEYSTDIKNDLRIHLRTHDKNREKPLKCNQCDFKTDIKTKLKLHLQIHNPNRVKIPCLYCNYEATTRGNLQRHLKTQHVSNIIKKTY</sequence>
<dbReference type="OrthoDB" id="6077919at2759"/>
<dbReference type="PROSITE" id="PS00028">
    <property type="entry name" value="ZINC_FINGER_C2H2_1"/>
    <property type="match status" value="5"/>
</dbReference>
<dbReference type="AlphaFoldDB" id="A0A9J6BHZ7"/>
<keyword evidence="4 7" id="KW-0863">Zinc-finger</keyword>
<keyword evidence="3" id="KW-0677">Repeat</keyword>
<dbReference type="PANTHER" id="PTHR24406">
    <property type="entry name" value="TRANSCRIPTIONAL REPRESSOR CTCFL-RELATED"/>
    <property type="match status" value="1"/>
</dbReference>
<feature type="domain" description="C2H2-type" evidence="8">
    <location>
        <begin position="186"/>
        <end position="213"/>
    </location>
</feature>
<evidence type="ECO:0000259" key="8">
    <source>
        <dbReference type="PROSITE" id="PS50157"/>
    </source>
</evidence>
<feature type="domain" description="C2H2-type" evidence="8">
    <location>
        <begin position="45"/>
        <end position="73"/>
    </location>
</feature>
<keyword evidence="10" id="KW-1185">Reference proteome</keyword>
<dbReference type="Gene3D" id="3.30.160.60">
    <property type="entry name" value="Classic Zinc Finger"/>
    <property type="match status" value="5"/>
</dbReference>
<proteinExistence type="predicted"/>
<evidence type="ECO:0000256" key="1">
    <source>
        <dbReference type="ARBA" id="ARBA00004123"/>
    </source>
</evidence>
<comment type="subcellular location">
    <subcellularLocation>
        <location evidence="1">Nucleus</location>
    </subcellularLocation>
</comment>
<name>A0A9J6BHZ7_POLVA</name>
<evidence type="ECO:0000256" key="3">
    <source>
        <dbReference type="ARBA" id="ARBA00022737"/>
    </source>
</evidence>
<keyword evidence="2" id="KW-0479">Metal-binding</keyword>
<feature type="domain" description="C2H2-type" evidence="8">
    <location>
        <begin position="77"/>
        <end position="105"/>
    </location>
</feature>